<organism evidence="7 8">
    <name type="scientific">Drosophila ananassae</name>
    <name type="common">Fruit fly</name>
    <dbReference type="NCBI Taxonomy" id="7217"/>
    <lineage>
        <taxon>Eukaryota</taxon>
        <taxon>Metazoa</taxon>
        <taxon>Ecdysozoa</taxon>
        <taxon>Arthropoda</taxon>
        <taxon>Hexapoda</taxon>
        <taxon>Insecta</taxon>
        <taxon>Pterygota</taxon>
        <taxon>Neoptera</taxon>
        <taxon>Endopterygota</taxon>
        <taxon>Diptera</taxon>
        <taxon>Brachycera</taxon>
        <taxon>Muscomorpha</taxon>
        <taxon>Ephydroidea</taxon>
        <taxon>Drosophilidae</taxon>
        <taxon>Drosophila</taxon>
        <taxon>Sophophora</taxon>
    </lineage>
</organism>
<dbReference type="Proteomes" id="UP000007801">
    <property type="component" value="Unassembled WGS sequence"/>
</dbReference>
<protein>
    <recommendedName>
        <fullName evidence="9">Transmembrane protein 53</fullName>
    </recommendedName>
</protein>
<dbReference type="STRING" id="7217.B3N017"/>
<keyword evidence="2" id="KW-0812">Transmembrane</keyword>
<dbReference type="SUPFAM" id="SSF53474">
    <property type="entry name" value="alpha/beta-Hydrolases"/>
    <property type="match status" value="1"/>
</dbReference>
<proteinExistence type="inferred from homology"/>
<sequence length="340" mass="39211">MSSPSSRSILLAANEFSTQYEPSTATINEFCLQNTTGRKDSLEYFIKFPIPSTEMNFGLTNQNEEKNVPIVMLLGWAGCQDRYLMKYSKIYEERGLITVRYTAPIDTLFWKRSEMVPIGEKILKLIQDMNFDAHPIIFHIFSNGGAFLYQHINIAVVKYNCPLQVRGVIFDSAPGERRMLGLYRAITAIYGRDKRCNCFTAIFITLTLSLMWFVEESFAAFKNFFVKSTFVHASPFCELKNEANKFPQLFLYSKGDVVIPYKDVEKFIGLRRDQGIEVSSVRFEDAEHVKIYIKYPEQYVQSVCNFIKKCMAVADNRAKTVVDPCLVSRKHEGRSNFKYD</sequence>
<dbReference type="PANTHER" id="PTHR12265:SF30">
    <property type="entry name" value="TRANSMEMBRANE PROTEIN 53"/>
    <property type="match status" value="1"/>
</dbReference>
<gene>
    <name evidence="7" type="primary">Dana\GF22739</name>
    <name evidence="7" type="synonym">dana_GLEANR_6929</name>
    <name evidence="7" type="ORF">GF22739</name>
</gene>
<evidence type="ECO:0008006" key="9">
    <source>
        <dbReference type="Google" id="ProtNLM"/>
    </source>
</evidence>
<dbReference type="HOGENOM" id="CLU_036503_1_0_1"/>
<evidence type="ECO:0000256" key="1">
    <source>
        <dbReference type="ARBA" id="ARBA00007387"/>
    </source>
</evidence>
<accession>B3N017</accession>
<reference evidence="7 8" key="1">
    <citation type="journal article" date="2007" name="Nature">
        <title>Evolution of genes and genomes on the Drosophila phylogeny.</title>
        <authorList>
            <consortium name="Drosophila 12 Genomes Consortium"/>
            <person name="Clark A.G."/>
            <person name="Eisen M.B."/>
            <person name="Smith D.R."/>
            <person name="Bergman C.M."/>
            <person name="Oliver B."/>
            <person name="Markow T.A."/>
            <person name="Kaufman T.C."/>
            <person name="Kellis M."/>
            <person name="Gelbart W."/>
            <person name="Iyer V.N."/>
            <person name="Pollard D.A."/>
            <person name="Sackton T.B."/>
            <person name="Larracuente A.M."/>
            <person name="Singh N.D."/>
            <person name="Abad J.P."/>
            <person name="Abt D.N."/>
            <person name="Adryan B."/>
            <person name="Aguade M."/>
            <person name="Akashi H."/>
            <person name="Anderson W.W."/>
            <person name="Aquadro C.F."/>
            <person name="Ardell D.H."/>
            <person name="Arguello R."/>
            <person name="Artieri C.G."/>
            <person name="Barbash D.A."/>
            <person name="Barker D."/>
            <person name="Barsanti P."/>
            <person name="Batterham P."/>
            <person name="Batzoglou S."/>
            <person name="Begun D."/>
            <person name="Bhutkar A."/>
            <person name="Blanco E."/>
            <person name="Bosak S.A."/>
            <person name="Bradley R.K."/>
            <person name="Brand A.D."/>
            <person name="Brent M.R."/>
            <person name="Brooks A.N."/>
            <person name="Brown R.H."/>
            <person name="Butlin R.K."/>
            <person name="Caggese C."/>
            <person name="Calvi B.R."/>
            <person name="Bernardo de Carvalho A."/>
            <person name="Caspi A."/>
            <person name="Castrezana S."/>
            <person name="Celniker S.E."/>
            <person name="Chang J.L."/>
            <person name="Chapple C."/>
            <person name="Chatterji S."/>
            <person name="Chinwalla A."/>
            <person name="Civetta A."/>
            <person name="Clifton S.W."/>
            <person name="Comeron J.M."/>
            <person name="Costello J.C."/>
            <person name="Coyne J.A."/>
            <person name="Daub J."/>
            <person name="David R.G."/>
            <person name="Delcher A.L."/>
            <person name="Delehaunty K."/>
            <person name="Do C.B."/>
            <person name="Ebling H."/>
            <person name="Edwards K."/>
            <person name="Eickbush T."/>
            <person name="Evans J.D."/>
            <person name="Filipski A."/>
            <person name="Findeiss S."/>
            <person name="Freyhult E."/>
            <person name="Fulton L."/>
            <person name="Fulton R."/>
            <person name="Garcia A.C."/>
            <person name="Gardiner A."/>
            <person name="Garfield D.A."/>
            <person name="Garvin B.E."/>
            <person name="Gibson G."/>
            <person name="Gilbert D."/>
            <person name="Gnerre S."/>
            <person name="Godfrey J."/>
            <person name="Good R."/>
            <person name="Gotea V."/>
            <person name="Gravely B."/>
            <person name="Greenberg A.J."/>
            <person name="Griffiths-Jones S."/>
            <person name="Gross S."/>
            <person name="Guigo R."/>
            <person name="Gustafson E.A."/>
            <person name="Haerty W."/>
            <person name="Hahn M.W."/>
            <person name="Halligan D.L."/>
            <person name="Halpern A.L."/>
            <person name="Halter G.M."/>
            <person name="Han M.V."/>
            <person name="Heger A."/>
            <person name="Hillier L."/>
            <person name="Hinrichs A.S."/>
            <person name="Holmes I."/>
            <person name="Hoskins R.A."/>
            <person name="Hubisz M.J."/>
            <person name="Hultmark D."/>
            <person name="Huntley M.A."/>
            <person name="Jaffe D.B."/>
            <person name="Jagadeeshan S."/>
            <person name="Jeck W.R."/>
            <person name="Johnson J."/>
            <person name="Jones C.D."/>
            <person name="Jordan W.C."/>
            <person name="Karpen G.H."/>
            <person name="Kataoka E."/>
            <person name="Keightley P.D."/>
            <person name="Kheradpour P."/>
            <person name="Kirkness E.F."/>
            <person name="Koerich L.B."/>
            <person name="Kristiansen K."/>
            <person name="Kudrna D."/>
            <person name="Kulathinal R.J."/>
            <person name="Kumar S."/>
            <person name="Kwok R."/>
            <person name="Lander E."/>
            <person name="Langley C.H."/>
            <person name="Lapoint R."/>
            <person name="Lazzaro B.P."/>
            <person name="Lee S.J."/>
            <person name="Levesque L."/>
            <person name="Li R."/>
            <person name="Lin C.F."/>
            <person name="Lin M.F."/>
            <person name="Lindblad-Toh K."/>
            <person name="Llopart A."/>
            <person name="Long M."/>
            <person name="Low L."/>
            <person name="Lozovsky E."/>
            <person name="Lu J."/>
            <person name="Luo M."/>
            <person name="Machado C.A."/>
            <person name="Makalowski W."/>
            <person name="Marzo M."/>
            <person name="Matsuda M."/>
            <person name="Matzkin L."/>
            <person name="McAllister B."/>
            <person name="McBride C.S."/>
            <person name="McKernan B."/>
            <person name="McKernan K."/>
            <person name="Mendez-Lago M."/>
            <person name="Minx P."/>
            <person name="Mollenhauer M.U."/>
            <person name="Montooth K."/>
            <person name="Mount S.M."/>
            <person name="Mu X."/>
            <person name="Myers E."/>
            <person name="Negre B."/>
            <person name="Newfeld S."/>
            <person name="Nielsen R."/>
            <person name="Noor M.A."/>
            <person name="O'Grady P."/>
            <person name="Pachter L."/>
            <person name="Papaceit M."/>
            <person name="Parisi M.J."/>
            <person name="Parisi M."/>
            <person name="Parts L."/>
            <person name="Pedersen J.S."/>
            <person name="Pesole G."/>
            <person name="Phillippy A.M."/>
            <person name="Ponting C.P."/>
            <person name="Pop M."/>
            <person name="Porcelli D."/>
            <person name="Powell J.R."/>
            <person name="Prohaska S."/>
            <person name="Pruitt K."/>
            <person name="Puig M."/>
            <person name="Quesneville H."/>
            <person name="Ram K.R."/>
            <person name="Rand D."/>
            <person name="Rasmussen M.D."/>
            <person name="Reed L.K."/>
            <person name="Reenan R."/>
            <person name="Reily A."/>
            <person name="Remington K.A."/>
            <person name="Rieger T.T."/>
            <person name="Ritchie M.G."/>
            <person name="Robin C."/>
            <person name="Rogers Y.H."/>
            <person name="Rohde C."/>
            <person name="Rozas J."/>
            <person name="Rubenfield M.J."/>
            <person name="Ruiz A."/>
            <person name="Russo S."/>
            <person name="Salzberg S.L."/>
            <person name="Sanchez-Gracia A."/>
            <person name="Saranga D.J."/>
            <person name="Sato H."/>
            <person name="Schaeffer S.W."/>
            <person name="Schatz M.C."/>
            <person name="Schlenke T."/>
            <person name="Schwartz R."/>
            <person name="Segarra C."/>
            <person name="Singh R.S."/>
            <person name="Sirot L."/>
            <person name="Sirota M."/>
            <person name="Sisneros N.B."/>
            <person name="Smith C.D."/>
            <person name="Smith T.F."/>
            <person name="Spieth J."/>
            <person name="Stage D.E."/>
            <person name="Stark A."/>
            <person name="Stephan W."/>
            <person name="Strausberg R.L."/>
            <person name="Strempel S."/>
            <person name="Sturgill D."/>
            <person name="Sutton G."/>
            <person name="Sutton G.G."/>
            <person name="Tao W."/>
            <person name="Teichmann S."/>
            <person name="Tobari Y.N."/>
            <person name="Tomimura Y."/>
            <person name="Tsolas J.M."/>
            <person name="Valente V.L."/>
            <person name="Venter E."/>
            <person name="Venter J.C."/>
            <person name="Vicario S."/>
            <person name="Vieira F.G."/>
            <person name="Vilella A.J."/>
            <person name="Villasante A."/>
            <person name="Walenz B."/>
            <person name="Wang J."/>
            <person name="Wasserman M."/>
            <person name="Watts T."/>
            <person name="Wilson D."/>
            <person name="Wilson R.K."/>
            <person name="Wing R.A."/>
            <person name="Wolfner M.F."/>
            <person name="Wong A."/>
            <person name="Wong G.K."/>
            <person name="Wu C.I."/>
            <person name="Wu G."/>
            <person name="Yamamoto D."/>
            <person name="Yang H.P."/>
            <person name="Yang S.P."/>
            <person name="Yorke J.A."/>
            <person name="Yoshida K."/>
            <person name="Zdobnov E."/>
            <person name="Zhang P."/>
            <person name="Zhang Y."/>
            <person name="Zimin A.V."/>
            <person name="Baldwin J."/>
            <person name="Abdouelleil A."/>
            <person name="Abdulkadir J."/>
            <person name="Abebe A."/>
            <person name="Abera B."/>
            <person name="Abreu J."/>
            <person name="Acer S.C."/>
            <person name="Aftuck L."/>
            <person name="Alexander A."/>
            <person name="An P."/>
            <person name="Anderson E."/>
            <person name="Anderson S."/>
            <person name="Arachi H."/>
            <person name="Azer M."/>
            <person name="Bachantsang P."/>
            <person name="Barry A."/>
            <person name="Bayul T."/>
            <person name="Berlin A."/>
            <person name="Bessette D."/>
            <person name="Bloom T."/>
            <person name="Blye J."/>
            <person name="Boguslavskiy L."/>
            <person name="Bonnet C."/>
            <person name="Boukhgalter B."/>
            <person name="Bourzgui I."/>
            <person name="Brown A."/>
            <person name="Cahill P."/>
            <person name="Channer S."/>
            <person name="Cheshatsang Y."/>
            <person name="Chuda L."/>
            <person name="Citroen M."/>
            <person name="Collymore A."/>
            <person name="Cooke P."/>
            <person name="Costello M."/>
            <person name="D'Aco K."/>
            <person name="Daza R."/>
            <person name="De Haan G."/>
            <person name="DeGray S."/>
            <person name="DeMaso C."/>
            <person name="Dhargay N."/>
            <person name="Dooley K."/>
            <person name="Dooley E."/>
            <person name="Doricent M."/>
            <person name="Dorje P."/>
            <person name="Dorjee K."/>
            <person name="Dupes A."/>
            <person name="Elong R."/>
            <person name="Falk J."/>
            <person name="Farina A."/>
            <person name="Faro S."/>
            <person name="Ferguson D."/>
            <person name="Fisher S."/>
            <person name="Foley C.D."/>
            <person name="Franke A."/>
            <person name="Friedrich D."/>
            <person name="Gadbois L."/>
            <person name="Gearin G."/>
            <person name="Gearin C.R."/>
            <person name="Giannoukos G."/>
            <person name="Goode T."/>
            <person name="Graham J."/>
            <person name="Grandbois E."/>
            <person name="Grewal S."/>
            <person name="Gyaltsen K."/>
            <person name="Hafez N."/>
            <person name="Hagos B."/>
            <person name="Hall J."/>
            <person name="Henson C."/>
            <person name="Hollinger A."/>
            <person name="Honan T."/>
            <person name="Huard M.D."/>
            <person name="Hughes L."/>
            <person name="Hurhula B."/>
            <person name="Husby M.E."/>
            <person name="Kamat A."/>
            <person name="Kanga B."/>
            <person name="Kashin S."/>
            <person name="Khazanovich D."/>
            <person name="Kisner P."/>
            <person name="Lance K."/>
            <person name="Lara M."/>
            <person name="Lee W."/>
            <person name="Lennon N."/>
            <person name="Letendre F."/>
            <person name="LeVine R."/>
            <person name="Lipovsky A."/>
            <person name="Liu X."/>
            <person name="Liu J."/>
            <person name="Liu S."/>
            <person name="Lokyitsang T."/>
            <person name="Lokyitsang Y."/>
            <person name="Lubonja R."/>
            <person name="Lui A."/>
            <person name="MacDonald P."/>
            <person name="Magnisalis V."/>
            <person name="Maru K."/>
            <person name="Matthews C."/>
            <person name="McCusker W."/>
            <person name="McDonough S."/>
            <person name="Mehta T."/>
            <person name="Meldrim J."/>
            <person name="Meneus L."/>
            <person name="Mihai O."/>
            <person name="Mihalev A."/>
            <person name="Mihova T."/>
            <person name="Mittelman R."/>
            <person name="Mlenga V."/>
            <person name="Montmayeur A."/>
            <person name="Mulrain L."/>
            <person name="Navidi A."/>
            <person name="Naylor J."/>
            <person name="Negash T."/>
            <person name="Nguyen T."/>
            <person name="Nguyen N."/>
            <person name="Nicol R."/>
            <person name="Norbu C."/>
            <person name="Norbu N."/>
            <person name="Novod N."/>
            <person name="O'Neill B."/>
            <person name="Osman S."/>
            <person name="Markiewicz E."/>
            <person name="Oyono O.L."/>
            <person name="Patti C."/>
            <person name="Phunkhang P."/>
            <person name="Pierre F."/>
            <person name="Priest M."/>
            <person name="Raghuraman S."/>
            <person name="Rege F."/>
            <person name="Reyes R."/>
            <person name="Rise C."/>
            <person name="Rogov P."/>
            <person name="Ross K."/>
            <person name="Ryan E."/>
            <person name="Settipalli S."/>
            <person name="Shea T."/>
            <person name="Sherpa N."/>
            <person name="Shi L."/>
            <person name="Shih D."/>
            <person name="Sparrow T."/>
            <person name="Spaulding J."/>
            <person name="Stalker J."/>
            <person name="Stange-Thomann N."/>
            <person name="Stavropoulos S."/>
            <person name="Stone C."/>
            <person name="Strader C."/>
            <person name="Tesfaye S."/>
            <person name="Thomson T."/>
            <person name="Thoulutsang Y."/>
            <person name="Thoulutsang D."/>
            <person name="Topham K."/>
            <person name="Topping I."/>
            <person name="Tsamla T."/>
            <person name="Vassiliev H."/>
            <person name="Vo A."/>
            <person name="Wangchuk T."/>
            <person name="Wangdi T."/>
            <person name="Weiand M."/>
            <person name="Wilkinson J."/>
            <person name="Wilson A."/>
            <person name="Yadav S."/>
            <person name="Young G."/>
            <person name="Yu Q."/>
            <person name="Zembek L."/>
            <person name="Zhong D."/>
            <person name="Zimmer A."/>
            <person name="Zwirko Z."/>
            <person name="Jaffe D.B."/>
            <person name="Alvarez P."/>
            <person name="Brockman W."/>
            <person name="Butler J."/>
            <person name="Chin C."/>
            <person name="Gnerre S."/>
            <person name="Grabherr M."/>
            <person name="Kleber M."/>
            <person name="Mauceli E."/>
            <person name="MacCallum I."/>
        </authorList>
    </citation>
    <scope>NUCLEOTIDE SEQUENCE [LARGE SCALE GENOMIC DNA]</scope>
    <source>
        <strain evidence="8">Tucson 14024-0371.13</strain>
    </source>
</reference>
<evidence type="ECO:0000256" key="5">
    <source>
        <dbReference type="ARBA" id="ARBA00023242"/>
    </source>
</evidence>
<dbReference type="EMBL" id="CH902638">
    <property type="protein sequence ID" value="EDV35383.2"/>
    <property type="molecule type" value="Genomic_DNA"/>
</dbReference>
<keyword evidence="4" id="KW-0472">Membrane</keyword>
<name>B3N017_DROAN</name>
<dbReference type="FunCoup" id="B3N017">
    <property type="interactions" value="79"/>
</dbReference>
<evidence type="ECO:0000256" key="6">
    <source>
        <dbReference type="ARBA" id="ARBA00034303"/>
    </source>
</evidence>
<keyword evidence="8" id="KW-1185">Reference proteome</keyword>
<keyword evidence="3" id="KW-1133">Transmembrane helix</keyword>
<dbReference type="eggNOG" id="KOG2521">
    <property type="taxonomic scope" value="Eukaryota"/>
</dbReference>
<dbReference type="InterPro" id="IPR008547">
    <property type="entry name" value="DUF829_TMEM53"/>
</dbReference>
<dbReference type="AlphaFoldDB" id="B3N017"/>
<dbReference type="KEGG" id="dan:6505393"/>
<dbReference type="Pfam" id="PF05705">
    <property type="entry name" value="DUF829"/>
    <property type="match status" value="1"/>
</dbReference>
<dbReference type="InParanoid" id="B3N017"/>
<comment type="similarity">
    <text evidence="1">Belongs to the TMEM53 family.</text>
</comment>
<dbReference type="GeneID" id="6505393"/>
<evidence type="ECO:0000256" key="2">
    <source>
        <dbReference type="ARBA" id="ARBA00022692"/>
    </source>
</evidence>
<evidence type="ECO:0000313" key="7">
    <source>
        <dbReference type="EMBL" id="EDV35383.2"/>
    </source>
</evidence>
<evidence type="ECO:0000256" key="3">
    <source>
        <dbReference type="ARBA" id="ARBA00022989"/>
    </source>
</evidence>
<keyword evidence="5" id="KW-0539">Nucleus</keyword>
<evidence type="ECO:0000256" key="4">
    <source>
        <dbReference type="ARBA" id="ARBA00023136"/>
    </source>
</evidence>
<dbReference type="InterPro" id="IPR029058">
    <property type="entry name" value="AB_hydrolase_fold"/>
</dbReference>
<evidence type="ECO:0000313" key="8">
    <source>
        <dbReference type="Proteomes" id="UP000007801"/>
    </source>
</evidence>
<dbReference type="GO" id="GO:0005640">
    <property type="term" value="C:nuclear outer membrane"/>
    <property type="evidence" value="ECO:0007669"/>
    <property type="project" value="UniProtKB-SubCell"/>
</dbReference>
<dbReference type="OrthoDB" id="77878at2759"/>
<dbReference type="PANTHER" id="PTHR12265">
    <property type="entry name" value="TRANSMEMBRANE PROTEIN 53"/>
    <property type="match status" value="1"/>
</dbReference>
<comment type="subcellular location">
    <subcellularLocation>
        <location evidence="6">Nucleus outer membrane</location>
        <topology evidence="6">Single-pass membrane protein</topology>
    </subcellularLocation>
</comment>